<dbReference type="InterPro" id="IPR036282">
    <property type="entry name" value="Glutathione-S-Trfase_C_sf"/>
</dbReference>
<dbReference type="PROSITE" id="PS50404">
    <property type="entry name" value="GST_NTER"/>
    <property type="match status" value="1"/>
</dbReference>
<dbReference type="PANTHER" id="PTHR44051:SF8">
    <property type="entry name" value="GLUTATHIONE S-TRANSFERASE GSTA"/>
    <property type="match status" value="1"/>
</dbReference>
<dbReference type="SFLD" id="SFLDS00019">
    <property type="entry name" value="Glutathione_Transferase_(cytos"/>
    <property type="match status" value="1"/>
</dbReference>
<comment type="caution">
    <text evidence="4">The sequence shown here is derived from an EMBL/GenBank/DDBJ whole genome shotgun (WGS) entry which is preliminary data.</text>
</comment>
<comment type="similarity">
    <text evidence="1">Belongs to the GST superfamily.</text>
</comment>
<dbReference type="Proteomes" id="UP001251528">
    <property type="component" value="Unassembled WGS sequence"/>
</dbReference>
<organism evidence="4 5">
    <name type="scientific">Conoideocrella luteorostrata</name>
    <dbReference type="NCBI Taxonomy" id="1105319"/>
    <lineage>
        <taxon>Eukaryota</taxon>
        <taxon>Fungi</taxon>
        <taxon>Dikarya</taxon>
        <taxon>Ascomycota</taxon>
        <taxon>Pezizomycotina</taxon>
        <taxon>Sordariomycetes</taxon>
        <taxon>Hypocreomycetidae</taxon>
        <taxon>Hypocreales</taxon>
        <taxon>Clavicipitaceae</taxon>
        <taxon>Conoideocrella</taxon>
    </lineage>
</organism>
<feature type="domain" description="GST C-terminal" evidence="3">
    <location>
        <begin position="111"/>
        <end position="245"/>
    </location>
</feature>
<dbReference type="Pfam" id="PF13410">
    <property type="entry name" value="GST_C_2"/>
    <property type="match status" value="1"/>
</dbReference>
<dbReference type="InterPro" id="IPR036249">
    <property type="entry name" value="Thioredoxin-like_sf"/>
</dbReference>
<evidence type="ECO:0000313" key="4">
    <source>
        <dbReference type="EMBL" id="KAK2603479.1"/>
    </source>
</evidence>
<proteinExistence type="inferred from homology"/>
<dbReference type="SUPFAM" id="SSF47616">
    <property type="entry name" value="GST C-terminal domain-like"/>
    <property type="match status" value="1"/>
</dbReference>
<keyword evidence="5" id="KW-1185">Reference proteome</keyword>
<feature type="domain" description="GST N-terminal" evidence="2">
    <location>
        <begin position="16"/>
        <end position="105"/>
    </location>
</feature>
<dbReference type="Gene3D" id="1.20.1050.10">
    <property type="match status" value="1"/>
</dbReference>
<dbReference type="InterPro" id="IPR040079">
    <property type="entry name" value="Glutathione_S-Trfase"/>
</dbReference>
<dbReference type="InterPro" id="IPR004045">
    <property type="entry name" value="Glutathione_S-Trfase_N"/>
</dbReference>
<dbReference type="Pfam" id="PF13409">
    <property type="entry name" value="GST_N_2"/>
    <property type="match status" value="1"/>
</dbReference>
<evidence type="ECO:0008006" key="6">
    <source>
        <dbReference type="Google" id="ProtNLM"/>
    </source>
</evidence>
<dbReference type="EMBL" id="JASWJB010000063">
    <property type="protein sequence ID" value="KAK2603479.1"/>
    <property type="molecule type" value="Genomic_DNA"/>
</dbReference>
<dbReference type="InterPro" id="IPR010987">
    <property type="entry name" value="Glutathione-S-Trfase_C-like"/>
</dbReference>
<reference evidence="4" key="1">
    <citation type="submission" date="2023-06" db="EMBL/GenBank/DDBJ databases">
        <title>Conoideocrella luteorostrata (Hypocreales: Clavicipitaceae), a potential biocontrol fungus for elongate hemlock scale in United States Christmas tree production areas.</title>
        <authorList>
            <person name="Barrett H."/>
            <person name="Lovett B."/>
            <person name="Macias A.M."/>
            <person name="Stajich J.E."/>
            <person name="Kasson M.T."/>
        </authorList>
    </citation>
    <scope>NUCLEOTIDE SEQUENCE</scope>
    <source>
        <strain evidence="4">ARSEF 14590</strain>
    </source>
</reference>
<dbReference type="Gene3D" id="3.40.30.10">
    <property type="entry name" value="Glutaredoxin"/>
    <property type="match status" value="1"/>
</dbReference>
<protein>
    <recommendedName>
        <fullName evidence="6">Glutathione S-transferase</fullName>
    </recommendedName>
</protein>
<dbReference type="AlphaFoldDB" id="A0AAJ0CRJ1"/>
<sequence>MEVIYSPETPADLKNTKGLHLLTDNTPNGKKVQILLEELHSVYSTVWHTHLIDLETDEQKKNWFCRLNPNGRIPVVVDSTQHEVYSVVESSAILVYLQERYDQNKVFGFEDPFEKSQALQWLFFWHSAAVVQGNARHFKSGDVPQAAERFQTEMLRIYSVLENHLGGRRGAERDYLAGRGRGKYSIADMGTWPHVSAYRSLCVPGMVEEQDMRARFPCLFAWIARVAGREAVQRGIDAEKYDCDVNRGLVIRAEV</sequence>
<dbReference type="PANTHER" id="PTHR44051">
    <property type="entry name" value="GLUTATHIONE S-TRANSFERASE-RELATED"/>
    <property type="match status" value="1"/>
</dbReference>
<dbReference type="CDD" id="cd03048">
    <property type="entry name" value="GST_N_Ure2p_like"/>
    <property type="match status" value="1"/>
</dbReference>
<dbReference type="SFLD" id="SFLDG00358">
    <property type="entry name" value="Main_(cytGST)"/>
    <property type="match status" value="1"/>
</dbReference>
<accession>A0AAJ0CRJ1</accession>
<evidence type="ECO:0000259" key="2">
    <source>
        <dbReference type="PROSITE" id="PS50404"/>
    </source>
</evidence>
<dbReference type="PROSITE" id="PS50405">
    <property type="entry name" value="GST_CTER"/>
    <property type="match status" value="1"/>
</dbReference>
<evidence type="ECO:0000259" key="3">
    <source>
        <dbReference type="PROSITE" id="PS50405"/>
    </source>
</evidence>
<gene>
    <name evidence="4" type="ORF">QQS21_004339</name>
</gene>
<evidence type="ECO:0000313" key="5">
    <source>
        <dbReference type="Proteomes" id="UP001251528"/>
    </source>
</evidence>
<evidence type="ECO:0000256" key="1">
    <source>
        <dbReference type="ARBA" id="ARBA00007409"/>
    </source>
</evidence>
<dbReference type="SUPFAM" id="SSF52833">
    <property type="entry name" value="Thioredoxin-like"/>
    <property type="match status" value="1"/>
</dbReference>
<name>A0AAJ0CRJ1_9HYPO</name>